<dbReference type="Gene3D" id="2.40.10.220">
    <property type="entry name" value="predicted glycosyltransferase like domains"/>
    <property type="match status" value="1"/>
</dbReference>
<evidence type="ECO:0000313" key="2">
    <source>
        <dbReference type="EMBL" id="ARJ42934.1"/>
    </source>
</evidence>
<dbReference type="PROSITE" id="PS51832">
    <property type="entry name" value="HD_GYP"/>
    <property type="match status" value="1"/>
</dbReference>
<dbReference type="OrthoDB" id="9764808at2"/>
<dbReference type="GO" id="GO:0008081">
    <property type="term" value="F:phosphoric diester hydrolase activity"/>
    <property type="evidence" value="ECO:0007669"/>
    <property type="project" value="UniProtKB-ARBA"/>
</dbReference>
<dbReference type="Proteomes" id="UP000192900">
    <property type="component" value="Chromosome"/>
</dbReference>
<sequence length="574" mass="63742">MTQYASPSSNIIRSLLQHTHSLSVYAEDMPYALKAEISEFNLNTGNMSLEVEYGGSNIEKYLTSDGLIFDIETLKGSPTTERETYSLSNIPAKLHKTNSMLYRLDFQLPDTIFSNDDEGTIRVPFILGMQARAHVEVYPHELNVPGRLRELSVNCCMVEVDLVESIALDVGLAIPGITLEFPNGESFFAEGRIRHIRPFGNHGYAAVYINFINLSSSQLQTLFHFVNEAEREASYRIGMSGKLIFKSPLFIPGHKELKMLKLAAIEREKRARHIPMESDVINVAHQLQAGLMYLKSRSQFSIEVFYGCADGLLSLVRRDRKAFLCALSVLWNKPEWVRHAVQVAGKLADMLLLRNPNHPQVREAVLGALMHTMGKPLLLSASLPSLKLSMNPAQKDILRGHVGELIRKLPESGWMPGPVCRDVIENANERLDGTGYPAGKRGEQLSELSRLVSVIKAINKLEHPRNDIPAHSPLEAYRQINEAGSAYEKAALIEYVQLYGPSPIGSLAKYAGGFLAWVMDTDSKGAPVKIHVIKDLRFPDSNISSVISQSDISQIGKLEKIVTPADSGVTPPVY</sequence>
<dbReference type="Gene3D" id="1.10.3210.10">
    <property type="entry name" value="Hypothetical protein af1432"/>
    <property type="match status" value="1"/>
</dbReference>
<dbReference type="RefSeq" id="WP_085070987.1">
    <property type="nucleotide sequence ID" value="NZ_CP019706.1"/>
</dbReference>
<dbReference type="CDD" id="cd00077">
    <property type="entry name" value="HDc"/>
    <property type="match status" value="1"/>
</dbReference>
<dbReference type="AlphaFoldDB" id="A0A1W6B7A1"/>
<dbReference type="InterPro" id="IPR003607">
    <property type="entry name" value="HD/PDEase_dom"/>
</dbReference>
<keyword evidence="2" id="KW-0378">Hydrolase</keyword>
<feature type="domain" description="HD-GYP" evidence="1">
    <location>
        <begin position="314"/>
        <end position="512"/>
    </location>
</feature>
<dbReference type="EMBL" id="CP019706">
    <property type="protein sequence ID" value="ARJ42934.1"/>
    <property type="molecule type" value="Genomic_DNA"/>
</dbReference>
<accession>A0A1W6B7A1</accession>
<evidence type="ECO:0000313" key="3">
    <source>
        <dbReference type="Proteomes" id="UP000192900"/>
    </source>
</evidence>
<reference evidence="2 3" key="1">
    <citation type="submission" date="2017-02" db="EMBL/GenBank/DDBJ databases">
        <title>Complete genome sequence of the drought resistance-promoting endophyte Pantoea alhagi LTYR-11Z.</title>
        <authorList>
            <person name="Zhang L."/>
        </authorList>
    </citation>
    <scope>NUCLEOTIDE SEQUENCE [LARGE SCALE GENOMIC DNA]</scope>
    <source>
        <strain evidence="2 3">LTYR-11Z</strain>
    </source>
</reference>
<dbReference type="KEGG" id="palh:B1H58_13480"/>
<evidence type="ECO:0000259" key="1">
    <source>
        <dbReference type="PROSITE" id="PS51832"/>
    </source>
</evidence>
<dbReference type="STRING" id="1891675.B1H58_13480"/>
<organism evidence="2 3">
    <name type="scientific">Pantoea alhagi</name>
    <dbReference type="NCBI Taxonomy" id="1891675"/>
    <lineage>
        <taxon>Bacteria</taxon>
        <taxon>Pseudomonadati</taxon>
        <taxon>Pseudomonadota</taxon>
        <taxon>Gammaproteobacteria</taxon>
        <taxon>Enterobacterales</taxon>
        <taxon>Erwiniaceae</taxon>
        <taxon>Pantoea</taxon>
    </lineage>
</organism>
<dbReference type="Pfam" id="PF13487">
    <property type="entry name" value="HD_5"/>
    <property type="match status" value="1"/>
</dbReference>
<protein>
    <submittedName>
        <fullName evidence="2">Metal-dependent phosphohydrolase</fullName>
    </submittedName>
</protein>
<gene>
    <name evidence="2" type="ORF">B1H58_13480</name>
</gene>
<proteinExistence type="predicted"/>
<dbReference type="InterPro" id="IPR037522">
    <property type="entry name" value="HD_GYP_dom"/>
</dbReference>
<name>A0A1W6B7A1_9GAMM</name>
<keyword evidence="3" id="KW-1185">Reference proteome</keyword>